<proteinExistence type="predicted"/>
<dbReference type="Pfam" id="PF01643">
    <property type="entry name" value="Acyl-ACP_TE"/>
    <property type="match status" value="1"/>
</dbReference>
<accession>A0ABW5SLY9</accession>
<dbReference type="RefSeq" id="WP_379261094.1">
    <property type="nucleotide sequence ID" value="NZ_JBHUMJ010000002.1"/>
</dbReference>
<protein>
    <submittedName>
        <fullName evidence="3">Acyl-[acyl-carrier-protein] thioesterase</fullName>
    </submittedName>
</protein>
<dbReference type="InterPro" id="IPR049427">
    <property type="entry name" value="Acyl-ACP_TE_C"/>
</dbReference>
<evidence type="ECO:0000259" key="2">
    <source>
        <dbReference type="Pfam" id="PF20791"/>
    </source>
</evidence>
<feature type="domain" description="Acyl-ACP thioesterase N-terminal hotdog" evidence="1">
    <location>
        <begin position="6"/>
        <end position="121"/>
    </location>
</feature>
<dbReference type="InterPro" id="IPR002864">
    <property type="entry name" value="Acyl-ACP_thioesterase_NHD"/>
</dbReference>
<name>A0ABW5SLY9_9BACL</name>
<gene>
    <name evidence="3" type="ORF">ACFSVM_07205</name>
</gene>
<reference evidence="4" key="1">
    <citation type="journal article" date="2019" name="Int. J. Syst. Evol. Microbiol.">
        <title>The Global Catalogue of Microorganisms (GCM) 10K type strain sequencing project: providing services to taxonomists for standard genome sequencing and annotation.</title>
        <authorList>
            <consortium name="The Broad Institute Genomics Platform"/>
            <consortium name="The Broad Institute Genome Sequencing Center for Infectious Disease"/>
            <person name="Wu L."/>
            <person name="Ma J."/>
        </authorList>
    </citation>
    <scope>NUCLEOTIDE SEQUENCE [LARGE SCALE GENOMIC DNA]</scope>
    <source>
        <strain evidence="4">KCTC 33849</strain>
    </source>
</reference>
<sequence length="249" mass="28742">MTDICKEIFVVSSSQSDLHSRIKLSSVLERLQDAADRHLQELGITISEMLKNHYGWMLMTIEIDCEQIPVLEEEWTVSTWSRGYKGVVWLRDYRFEGTEGAMGYARSTWTLVDIHKRKILRPSALPYDIPTVTSQSSSGDMPDKVSISEAIELKTAYEFKAGYSTTDSNGHLNNARYADLCYDALTAEELEHLVWRRFRITYHREVRLNETFTLQRSDGDGSSIWFRGMNSEGFSIFEAQLVYEQQLIQ</sequence>
<evidence type="ECO:0000313" key="3">
    <source>
        <dbReference type="EMBL" id="MFD2700253.1"/>
    </source>
</evidence>
<organism evidence="3 4">
    <name type="scientific">Paenibacillus shunpengii</name>
    <dbReference type="NCBI Taxonomy" id="2054424"/>
    <lineage>
        <taxon>Bacteria</taxon>
        <taxon>Bacillati</taxon>
        <taxon>Bacillota</taxon>
        <taxon>Bacilli</taxon>
        <taxon>Bacillales</taxon>
        <taxon>Paenibacillaceae</taxon>
        <taxon>Paenibacillus</taxon>
    </lineage>
</organism>
<dbReference type="InterPro" id="IPR029069">
    <property type="entry name" value="HotDog_dom_sf"/>
</dbReference>
<comment type="caution">
    <text evidence="3">The sequence shown here is derived from an EMBL/GenBank/DDBJ whole genome shotgun (WGS) entry which is preliminary data.</text>
</comment>
<dbReference type="Pfam" id="PF20791">
    <property type="entry name" value="Acyl-ACP_TE_C"/>
    <property type="match status" value="1"/>
</dbReference>
<feature type="domain" description="Acyl-ACP thioesterase-like C-terminal" evidence="2">
    <location>
        <begin position="150"/>
        <end position="213"/>
    </location>
</feature>
<dbReference type="Proteomes" id="UP001597540">
    <property type="component" value="Unassembled WGS sequence"/>
</dbReference>
<dbReference type="SUPFAM" id="SSF54637">
    <property type="entry name" value="Thioesterase/thiol ester dehydrase-isomerase"/>
    <property type="match status" value="2"/>
</dbReference>
<dbReference type="EMBL" id="JBHUMJ010000002">
    <property type="protein sequence ID" value="MFD2700253.1"/>
    <property type="molecule type" value="Genomic_DNA"/>
</dbReference>
<dbReference type="Gene3D" id="3.10.129.10">
    <property type="entry name" value="Hotdog Thioesterase"/>
    <property type="match status" value="2"/>
</dbReference>
<evidence type="ECO:0000313" key="4">
    <source>
        <dbReference type="Proteomes" id="UP001597540"/>
    </source>
</evidence>
<evidence type="ECO:0000259" key="1">
    <source>
        <dbReference type="Pfam" id="PF01643"/>
    </source>
</evidence>
<keyword evidence="4" id="KW-1185">Reference proteome</keyword>